<dbReference type="GO" id="GO:0016787">
    <property type="term" value="F:hydrolase activity"/>
    <property type="evidence" value="ECO:0007669"/>
    <property type="project" value="UniProtKB-KW"/>
</dbReference>
<comment type="catalytic activity">
    <reaction evidence="12">
        <text>2 a 1,2-diacyl-sn-glycero-3-phospho-(1'-sn-glycerol) = a cardiolipin + glycerol</text>
        <dbReference type="Rhea" id="RHEA:31451"/>
        <dbReference type="ChEBI" id="CHEBI:17754"/>
        <dbReference type="ChEBI" id="CHEBI:62237"/>
        <dbReference type="ChEBI" id="CHEBI:64716"/>
    </reaction>
</comment>
<dbReference type="EMBL" id="ACGO02000001">
    <property type="protein sequence ID" value="EFJ70374.1"/>
    <property type="molecule type" value="Genomic_DNA"/>
</dbReference>
<dbReference type="PANTHER" id="PTHR21248">
    <property type="entry name" value="CARDIOLIPIN SYNTHASE"/>
    <property type="match status" value="1"/>
</dbReference>
<evidence type="ECO:0000256" key="8">
    <source>
        <dbReference type="ARBA" id="ARBA00023098"/>
    </source>
</evidence>
<dbReference type="Proteomes" id="UP000003672">
    <property type="component" value="Unassembled WGS sequence"/>
</dbReference>
<feature type="transmembrane region" description="Helical" evidence="12">
    <location>
        <begin position="53"/>
        <end position="71"/>
    </location>
</feature>
<evidence type="ECO:0000256" key="13">
    <source>
        <dbReference type="NCBIfam" id="TIGR04265"/>
    </source>
</evidence>
<dbReference type="NCBIfam" id="TIGR04265">
    <property type="entry name" value="bac_cardiolipin"/>
    <property type="match status" value="1"/>
</dbReference>
<dbReference type="InterPro" id="IPR027379">
    <property type="entry name" value="CLS_N"/>
</dbReference>
<evidence type="ECO:0000256" key="12">
    <source>
        <dbReference type="HAMAP-Rule" id="MF_01916"/>
    </source>
</evidence>
<dbReference type="GO" id="GO:0032049">
    <property type="term" value="P:cardiolipin biosynthetic process"/>
    <property type="evidence" value="ECO:0007669"/>
    <property type="project" value="UniProtKB-UniRule"/>
</dbReference>
<dbReference type="SMART" id="SM00155">
    <property type="entry name" value="PLDc"/>
    <property type="match status" value="2"/>
</dbReference>
<keyword evidence="11 12" id="KW-1208">Phospholipid metabolism</keyword>
<evidence type="ECO:0000259" key="14">
    <source>
        <dbReference type="PROSITE" id="PS50035"/>
    </source>
</evidence>
<evidence type="ECO:0000313" key="15">
    <source>
        <dbReference type="EMBL" id="EFJ70374.1"/>
    </source>
</evidence>
<evidence type="ECO:0000313" key="16">
    <source>
        <dbReference type="Proteomes" id="UP000003672"/>
    </source>
</evidence>
<dbReference type="InterPro" id="IPR030874">
    <property type="entry name" value="Cardiolipin_synth_Firmi"/>
</dbReference>
<keyword evidence="8 12" id="KW-0443">Lipid metabolism</keyword>
<comment type="subcellular location">
    <subcellularLocation>
        <location evidence="1 12">Cell membrane</location>
        <topology evidence="1 12">Multi-pass membrane protein</topology>
    </subcellularLocation>
</comment>
<keyword evidence="4 12" id="KW-0808">Transferase</keyword>
<protein>
    <recommendedName>
        <fullName evidence="12 13">Cardiolipin synthase</fullName>
        <shortName evidence="12">CL synthase</shortName>
        <ecNumber evidence="12 13">2.7.8.-</ecNumber>
    </recommendedName>
</protein>
<feature type="active site" evidence="12">
    <location>
        <position position="243"/>
    </location>
</feature>
<dbReference type="CDD" id="cd09110">
    <property type="entry name" value="PLDc_CLS_1"/>
    <property type="match status" value="1"/>
</dbReference>
<dbReference type="Gene3D" id="3.30.870.10">
    <property type="entry name" value="Endonuclease Chain A"/>
    <property type="match status" value="2"/>
</dbReference>
<name>A0AA87ANJ7_9LACO</name>
<evidence type="ECO:0000256" key="3">
    <source>
        <dbReference type="ARBA" id="ARBA00022516"/>
    </source>
</evidence>
<keyword evidence="3 12" id="KW-0444">Lipid biosynthesis</keyword>
<dbReference type="GO" id="GO:0008808">
    <property type="term" value="F:cardiolipin synthase activity"/>
    <property type="evidence" value="ECO:0007669"/>
    <property type="project" value="UniProtKB-UniRule"/>
</dbReference>
<feature type="domain" description="PLD phosphodiesterase" evidence="14">
    <location>
        <begin position="421"/>
        <end position="448"/>
    </location>
</feature>
<dbReference type="InterPro" id="IPR001736">
    <property type="entry name" value="PLipase_D/transphosphatidylase"/>
</dbReference>
<dbReference type="InterPro" id="IPR022924">
    <property type="entry name" value="Cardiolipin_synthase"/>
</dbReference>
<evidence type="ECO:0000256" key="1">
    <source>
        <dbReference type="ARBA" id="ARBA00004651"/>
    </source>
</evidence>
<dbReference type="InterPro" id="IPR025202">
    <property type="entry name" value="PLD-like_dom"/>
</dbReference>
<keyword evidence="15" id="KW-0378">Hydrolase</keyword>
<comment type="caution">
    <text evidence="15">The sequence shown here is derived from an EMBL/GenBank/DDBJ whole genome shotgun (WGS) entry which is preliminary data.</text>
</comment>
<evidence type="ECO:0000256" key="7">
    <source>
        <dbReference type="ARBA" id="ARBA00022989"/>
    </source>
</evidence>
<keyword evidence="2 12" id="KW-1003">Cell membrane</keyword>
<keyword evidence="6" id="KW-0677">Repeat</keyword>
<dbReference type="AlphaFoldDB" id="A0AA87ANJ7"/>
<dbReference type="EC" id="2.7.8.-" evidence="12 13"/>
<feature type="active site" evidence="12">
    <location>
        <position position="426"/>
    </location>
</feature>
<comment type="function">
    <text evidence="12">Catalyzes the reversible phosphatidyl group transfer from one phosphatidylglycerol molecule to another to form cardiolipin (CL) (diphosphatidylglycerol) and glycerol.</text>
</comment>
<dbReference type="GO" id="GO:0005886">
    <property type="term" value="C:plasma membrane"/>
    <property type="evidence" value="ECO:0007669"/>
    <property type="project" value="UniProtKB-SubCell"/>
</dbReference>
<evidence type="ECO:0000256" key="6">
    <source>
        <dbReference type="ARBA" id="ARBA00022737"/>
    </source>
</evidence>
<reference evidence="15 16" key="1">
    <citation type="submission" date="2010-06" db="EMBL/GenBank/DDBJ databases">
        <authorList>
            <person name="Muzny D."/>
            <person name="Qin X."/>
            <person name="Buhay C."/>
            <person name="Dugan-Rocha S."/>
            <person name="Ding Y."/>
            <person name="Chen G."/>
            <person name="Hawes A."/>
            <person name="Holder M."/>
            <person name="Jhangiani S."/>
            <person name="Johnson A."/>
            <person name="Khan Z."/>
            <person name="Li Z."/>
            <person name="Liu W."/>
            <person name="Liu X."/>
            <person name="Perez L."/>
            <person name="Shen H."/>
            <person name="Wang Q."/>
            <person name="Watt J."/>
            <person name="Xi L."/>
            <person name="Xin Y."/>
            <person name="Zhou J."/>
            <person name="Deng J."/>
            <person name="Jiang H."/>
            <person name="Liu Y."/>
            <person name="Qu J."/>
            <person name="Song X.-Z."/>
            <person name="Zhang L."/>
            <person name="Villasana D."/>
            <person name="Johnson A."/>
            <person name="Liu J."/>
            <person name="Liyanage D."/>
            <person name="Lorensuhewa L."/>
            <person name="Robinson T."/>
            <person name="Song A."/>
            <person name="Song B.-B."/>
            <person name="Dinh H."/>
            <person name="Thornton R."/>
            <person name="Coyle M."/>
            <person name="Francisco L."/>
            <person name="Jackson L."/>
            <person name="Javaid M."/>
            <person name="Korchina V."/>
            <person name="Kovar C."/>
            <person name="Mata R."/>
            <person name="Mathew T."/>
            <person name="Ngo R."/>
            <person name="Nguyen L."/>
            <person name="Nguyen N."/>
            <person name="Okwuonu G."/>
            <person name="Ongeri F."/>
            <person name="Pham C."/>
            <person name="Simmons D."/>
            <person name="Wilczek-Boney K."/>
            <person name="Hale W."/>
            <person name="Jakkamsetti A."/>
            <person name="Pham P."/>
            <person name="Ruth R."/>
            <person name="San Lucas F."/>
            <person name="Warren J."/>
            <person name="Zhang J."/>
            <person name="Zhao Z."/>
            <person name="Zhou C."/>
            <person name="Zhu D."/>
            <person name="Lee S."/>
            <person name="Bess C."/>
            <person name="Blankenburg K."/>
            <person name="Forbes L."/>
            <person name="Fu Q."/>
            <person name="Gubbala S."/>
            <person name="Hirani K."/>
            <person name="Jayaseelan J.C."/>
            <person name="Lara F."/>
            <person name="Munidasa M."/>
            <person name="Palculict T."/>
            <person name="Patil S."/>
            <person name="Pu L.-L."/>
            <person name="Saada N."/>
            <person name="Tang L."/>
            <person name="Weissenberger G."/>
            <person name="Zhu Y."/>
            <person name="Hemphill L."/>
            <person name="Shang Y."/>
            <person name="Youmans B."/>
            <person name="Ayvaz T."/>
            <person name="Ross M."/>
            <person name="Santibanez J."/>
            <person name="Aqrawi P."/>
            <person name="Gross S."/>
            <person name="Joshi V."/>
            <person name="Fowler G."/>
            <person name="Nazareth L."/>
            <person name="Reid J."/>
            <person name="Worley K."/>
            <person name="Petrosino J."/>
            <person name="Highlander S."/>
            <person name="Gibbs R."/>
        </authorList>
    </citation>
    <scope>NUCLEOTIDE SEQUENCE [LARGE SCALE GENOMIC DNA]</scope>
    <source>
        <strain evidence="15 16">JV-V03</strain>
    </source>
</reference>
<accession>A0AA87ANJ7</accession>
<dbReference type="PROSITE" id="PS50035">
    <property type="entry name" value="PLD"/>
    <property type="match status" value="2"/>
</dbReference>
<organism evidence="15 16">
    <name type="scientific">Lactobacillus paragasseri JV-V03</name>
    <dbReference type="NCBI Taxonomy" id="525326"/>
    <lineage>
        <taxon>Bacteria</taxon>
        <taxon>Bacillati</taxon>
        <taxon>Bacillota</taxon>
        <taxon>Bacilli</taxon>
        <taxon>Lactobacillales</taxon>
        <taxon>Lactobacillaceae</taxon>
        <taxon>Lactobacillus</taxon>
    </lineage>
</organism>
<dbReference type="Pfam" id="PF13091">
    <property type="entry name" value="PLDc_2"/>
    <property type="match status" value="2"/>
</dbReference>
<feature type="transmembrane region" description="Helical" evidence="12">
    <location>
        <begin position="20"/>
        <end position="41"/>
    </location>
</feature>
<dbReference type="Pfam" id="PF13396">
    <property type="entry name" value="PLDc_N"/>
    <property type="match status" value="1"/>
</dbReference>
<keyword evidence="10 12" id="KW-0594">Phospholipid biosynthesis</keyword>
<gene>
    <name evidence="15" type="primary">cls</name>
    <name evidence="15" type="ORF">HMPREF0514_10818</name>
</gene>
<dbReference type="HAMAP" id="MF_01916">
    <property type="entry name" value="Cardiolipin_synth_Cls"/>
    <property type="match status" value="1"/>
</dbReference>
<comment type="similarity">
    <text evidence="12">Belongs to the phospholipase D family. Cardiolipin synthase subfamily.</text>
</comment>
<evidence type="ECO:0000256" key="4">
    <source>
        <dbReference type="ARBA" id="ARBA00022679"/>
    </source>
</evidence>
<keyword evidence="9 12" id="KW-0472">Membrane</keyword>
<feature type="active site" evidence="12">
    <location>
        <position position="241"/>
    </location>
</feature>
<sequence>MVELIIYTIGGILMILTWDIIRRIIEILWLINVGLAIWTVFRSHRDIASTWAWLLILSILPYVGFILYLFTGRQLSHDDIFSIKAEQQKFRDQFLNEQNKLLKLHDLLPNKDQNPRARRLVELNLNNDDALLTFNNEVETFIDGKVLFQNLIKNIEQAKSSINIEFYTFYDDQLGNQVLKALEKAANRGVKVRVLYDASGSRGTKPSFFNKLRQLGGKAQPFISTTGNRFFTTPRANYHLHRKLVIIDNQIGYIGGFNIGDQYVDQSKKFGHWRDTHLRVTGQAALLMEIRFAMDWNTSCRKSHLSTYSVDNLIENFRLNVVQAKNLVPMQIVSSGPDNSNFGIRRAYEEIIAQAQNYVYIQTPYLIPGDSILEALIIAAKSGVDVRIMIPSMPDHPFVYRATEYYAKYLVNNGVKVYKYDNGFIHAKTIVSGSNIASVGSANQDFRSYQLNFEVNAFTYNPALTTELKGIFEKDLKESTLLTKKYFNDQSHWRKFKQYFSRLLSPIL</sequence>
<dbReference type="CDD" id="cd09112">
    <property type="entry name" value="PLDc_CLS_2"/>
    <property type="match status" value="1"/>
</dbReference>
<proteinExistence type="inferred from homology"/>
<dbReference type="PANTHER" id="PTHR21248:SF22">
    <property type="entry name" value="PHOSPHOLIPASE D"/>
    <property type="match status" value="1"/>
</dbReference>
<feature type="domain" description="PLD phosphodiesterase" evidence="14">
    <location>
        <begin position="236"/>
        <end position="263"/>
    </location>
</feature>
<evidence type="ECO:0000256" key="5">
    <source>
        <dbReference type="ARBA" id="ARBA00022692"/>
    </source>
</evidence>
<evidence type="ECO:0000256" key="11">
    <source>
        <dbReference type="ARBA" id="ARBA00023264"/>
    </source>
</evidence>
<feature type="active site" evidence="12">
    <location>
        <position position="428"/>
    </location>
</feature>
<evidence type="ECO:0000256" key="10">
    <source>
        <dbReference type="ARBA" id="ARBA00023209"/>
    </source>
</evidence>
<evidence type="ECO:0000256" key="2">
    <source>
        <dbReference type="ARBA" id="ARBA00022475"/>
    </source>
</evidence>
<keyword evidence="5 12" id="KW-0812">Transmembrane</keyword>
<feature type="active site" evidence="12">
    <location>
        <position position="248"/>
    </location>
</feature>
<dbReference type="SUPFAM" id="SSF56024">
    <property type="entry name" value="Phospholipase D/nuclease"/>
    <property type="match status" value="2"/>
</dbReference>
<evidence type="ECO:0000256" key="9">
    <source>
        <dbReference type="ARBA" id="ARBA00023136"/>
    </source>
</evidence>
<keyword evidence="7 12" id="KW-1133">Transmembrane helix</keyword>
<comment type="caution">
    <text evidence="12">Lacks conserved residue(s) required for the propagation of feature annotation.</text>
</comment>